<evidence type="ECO:0000256" key="1">
    <source>
        <dbReference type="SAM" id="MobiDB-lite"/>
    </source>
</evidence>
<dbReference type="OrthoDB" id="2610860at2759"/>
<protein>
    <submittedName>
        <fullName evidence="2">Uncharacterized protein</fullName>
    </submittedName>
</protein>
<feature type="compositionally biased region" description="Acidic residues" evidence="1">
    <location>
        <begin position="411"/>
        <end position="438"/>
    </location>
</feature>
<evidence type="ECO:0000313" key="3">
    <source>
        <dbReference type="Proteomes" id="UP000076154"/>
    </source>
</evidence>
<evidence type="ECO:0000313" key="2">
    <source>
        <dbReference type="EMBL" id="RDB20725.1"/>
    </source>
</evidence>
<dbReference type="Proteomes" id="UP000076154">
    <property type="component" value="Unassembled WGS sequence"/>
</dbReference>
<proteinExistence type="predicted"/>
<feature type="compositionally biased region" description="Basic and acidic residues" evidence="1">
    <location>
        <begin position="231"/>
        <end position="245"/>
    </location>
</feature>
<accession>A0A369JJX6</accession>
<sequence length="438" mass="48894">MSSSMTLNLSHFQLPGIEQYGDRQLVVSLAYGHSPRFNRRRLEGHIYGSWGNLLNALIEKIRHNTFVVAQHYHDGKTIADLTASVMTDAGRAKGEKDYIPDFTIVIAIPIQETDFPLSLDIDADLTDWEEVYILFATTPTLVELKRPPTRRPKDLYSFRRELAHSLNEAQEQLMAQATKVFESQPKSQKVVLIAGAGVWWTWGIFTRKFVEEGTDYIPLVLYGGDDNEGDEDRKDTSGDYQEAGKGKASAVSPSDRTTREKVFIEGTYRGPPPESITDDQLTVFKPPPPGTVNRKKGKGSSSDTTAKKKKEKVKYPSQHFKTVGKDWMEQLAHDVNQLKEARTDAWSKNIFLGSPISNQALGVIHGFLEDAESLLMAEAEQWVQKENSAHQAAQNTADEQDDGVDNHDEGQADDGQSDDGQADDGQSDGEQADDWQHV</sequence>
<feature type="region of interest" description="Disordered" evidence="1">
    <location>
        <begin position="385"/>
        <end position="438"/>
    </location>
</feature>
<organism evidence="2 3">
    <name type="scientific">Hypsizygus marmoreus</name>
    <name type="common">White beech mushroom</name>
    <name type="synonym">Agaricus marmoreus</name>
    <dbReference type="NCBI Taxonomy" id="39966"/>
    <lineage>
        <taxon>Eukaryota</taxon>
        <taxon>Fungi</taxon>
        <taxon>Dikarya</taxon>
        <taxon>Basidiomycota</taxon>
        <taxon>Agaricomycotina</taxon>
        <taxon>Agaricomycetes</taxon>
        <taxon>Agaricomycetidae</taxon>
        <taxon>Agaricales</taxon>
        <taxon>Tricholomatineae</taxon>
        <taxon>Lyophyllaceae</taxon>
        <taxon>Hypsizygus</taxon>
    </lineage>
</organism>
<dbReference type="EMBL" id="LUEZ02000058">
    <property type="protein sequence ID" value="RDB20725.1"/>
    <property type="molecule type" value="Genomic_DNA"/>
</dbReference>
<dbReference type="InParanoid" id="A0A369JJX6"/>
<feature type="region of interest" description="Disordered" evidence="1">
    <location>
        <begin position="222"/>
        <end position="316"/>
    </location>
</feature>
<comment type="caution">
    <text evidence="2">The sequence shown here is derived from an EMBL/GenBank/DDBJ whole genome shotgun (WGS) entry which is preliminary data.</text>
</comment>
<keyword evidence="3" id="KW-1185">Reference proteome</keyword>
<dbReference type="AlphaFoldDB" id="A0A369JJX6"/>
<gene>
    <name evidence="2" type="ORF">Hypma_012322</name>
</gene>
<name>A0A369JJX6_HYPMA</name>
<reference evidence="2" key="1">
    <citation type="submission" date="2018-04" db="EMBL/GenBank/DDBJ databases">
        <title>Whole genome sequencing of Hypsizygus marmoreus.</title>
        <authorList>
            <person name="Choi I.-G."/>
            <person name="Min B."/>
            <person name="Kim J.-G."/>
            <person name="Kim S."/>
            <person name="Oh Y.-L."/>
            <person name="Kong W.-S."/>
            <person name="Park H."/>
            <person name="Jeong J."/>
            <person name="Song E.-S."/>
        </authorList>
    </citation>
    <scope>NUCLEOTIDE SEQUENCE [LARGE SCALE GENOMIC DNA]</scope>
    <source>
        <strain evidence="2">51987-8</strain>
    </source>
</reference>
<feature type="compositionally biased region" description="Polar residues" evidence="1">
    <location>
        <begin position="385"/>
        <end position="397"/>
    </location>
</feature>